<dbReference type="AlphaFoldDB" id="J9FW41"/>
<evidence type="ECO:0000313" key="1">
    <source>
        <dbReference type="EMBL" id="EJW91544.1"/>
    </source>
</evidence>
<name>J9FW41_9ZZZZ</name>
<sequence>FKQLVTRCIDRLFQADRAMEQNLQNTYNLLKILQEVAQNHSVE</sequence>
<reference evidence="1" key="1">
    <citation type="journal article" date="2012" name="PLoS ONE">
        <title>Gene sets for utilization of primary and secondary nutrition supplies in the distal gut of endangered iberian lynx.</title>
        <authorList>
            <person name="Alcaide M."/>
            <person name="Messina E."/>
            <person name="Richter M."/>
            <person name="Bargiela R."/>
            <person name="Peplies J."/>
            <person name="Huws S.A."/>
            <person name="Newbold C.J."/>
            <person name="Golyshin P.N."/>
            <person name="Simon M.A."/>
            <person name="Lopez G."/>
            <person name="Yakimov M.M."/>
            <person name="Ferrer M."/>
        </authorList>
    </citation>
    <scope>NUCLEOTIDE SEQUENCE</scope>
</reference>
<proteinExistence type="predicted"/>
<organism evidence="1">
    <name type="scientific">gut metagenome</name>
    <dbReference type="NCBI Taxonomy" id="749906"/>
    <lineage>
        <taxon>unclassified sequences</taxon>
        <taxon>metagenomes</taxon>
        <taxon>organismal metagenomes</taxon>
    </lineage>
</organism>
<accession>J9FW41</accession>
<comment type="caution">
    <text evidence="1">The sequence shown here is derived from an EMBL/GenBank/DDBJ whole genome shotgun (WGS) entry which is preliminary data.</text>
</comment>
<protein>
    <submittedName>
        <fullName evidence="1">Uncharacterized protein</fullName>
    </submittedName>
</protein>
<feature type="non-terminal residue" evidence="1">
    <location>
        <position position="1"/>
    </location>
</feature>
<dbReference type="EMBL" id="AMCI01008114">
    <property type="protein sequence ID" value="EJW91544.1"/>
    <property type="molecule type" value="Genomic_DNA"/>
</dbReference>
<gene>
    <name evidence="1" type="ORF">EVA_20349</name>
</gene>